<dbReference type="Pfam" id="PF00174">
    <property type="entry name" value="Oxidored_molyb"/>
    <property type="match status" value="1"/>
</dbReference>
<reference evidence="2" key="1">
    <citation type="journal article" date="2014" name="Int. J. Syst. Evol. Microbiol.">
        <title>Complete genome sequence of Corynebacterium casei LMG S-19264T (=DSM 44701T), isolated from a smear-ripened cheese.</title>
        <authorList>
            <consortium name="US DOE Joint Genome Institute (JGI-PGF)"/>
            <person name="Walter F."/>
            <person name="Albersmeier A."/>
            <person name="Kalinowski J."/>
            <person name="Ruckert C."/>
        </authorList>
    </citation>
    <scope>NUCLEOTIDE SEQUENCE</scope>
    <source>
        <strain evidence="2">CGMCC 1.15178</strain>
    </source>
</reference>
<dbReference type="SUPFAM" id="SSF56524">
    <property type="entry name" value="Oxidoreductase molybdopterin-binding domain"/>
    <property type="match status" value="1"/>
</dbReference>
<dbReference type="EMBL" id="BMHP01000009">
    <property type="protein sequence ID" value="GGD98075.1"/>
    <property type="molecule type" value="Genomic_DNA"/>
</dbReference>
<dbReference type="Proteomes" id="UP000612456">
    <property type="component" value="Unassembled WGS sequence"/>
</dbReference>
<dbReference type="CDD" id="cd02109">
    <property type="entry name" value="arch_bact_SO_family_Moco"/>
    <property type="match status" value="1"/>
</dbReference>
<dbReference type="RefSeq" id="WP_188999477.1">
    <property type="nucleotide sequence ID" value="NZ_BMHP01000009.1"/>
</dbReference>
<evidence type="ECO:0000313" key="2">
    <source>
        <dbReference type="EMBL" id="GGD98075.1"/>
    </source>
</evidence>
<name>A0A916ZHD0_9BACL</name>
<organism evidence="2 3">
    <name type="scientific">Paenibacillus nasutitermitis</name>
    <dbReference type="NCBI Taxonomy" id="1652958"/>
    <lineage>
        <taxon>Bacteria</taxon>
        <taxon>Bacillati</taxon>
        <taxon>Bacillota</taxon>
        <taxon>Bacilli</taxon>
        <taxon>Bacillales</taxon>
        <taxon>Paenibacillaceae</taxon>
        <taxon>Paenibacillus</taxon>
    </lineage>
</organism>
<accession>A0A916ZHD0</accession>
<sequence>MHDKVKRIKNVKLPPVPTELAHRLPPGQVLTERFPILHEGDVPEYDMDTWSLRIFGEVNKATEITYAELMKLPKTQIKADIHCVTRWSKFDTQWEGIAVLDLLQALDIKSTAEFAMIHADQDYETNLPVRTLLADDALLAYCYQGEPLTPKHGWPLRLVVPSLYFWKSAKWIRGIEFMKEDRHGYWERLGFHNEAEPFAEQRFSGEDLNIPDDEWHHKDFD</sequence>
<dbReference type="InterPro" id="IPR000572">
    <property type="entry name" value="OxRdtase_Mopterin-bd_dom"/>
</dbReference>
<gene>
    <name evidence="2" type="ORF">GCM10010911_66110</name>
</gene>
<feature type="domain" description="Oxidoreductase molybdopterin-binding" evidence="1">
    <location>
        <begin position="40"/>
        <end position="186"/>
    </location>
</feature>
<dbReference type="PANTHER" id="PTHR43032">
    <property type="entry name" value="PROTEIN-METHIONINE-SULFOXIDE REDUCTASE"/>
    <property type="match status" value="1"/>
</dbReference>
<dbReference type="PANTHER" id="PTHR43032:SF4">
    <property type="entry name" value="OXIDOREDUCTASE MOLYBDOPTERIN-BINDING DOMAIN-CONTAINING PROTEIN"/>
    <property type="match status" value="1"/>
</dbReference>
<evidence type="ECO:0000313" key="3">
    <source>
        <dbReference type="Proteomes" id="UP000612456"/>
    </source>
</evidence>
<dbReference type="InterPro" id="IPR036374">
    <property type="entry name" value="OxRdtase_Mopterin-bd_sf"/>
</dbReference>
<dbReference type="Gene3D" id="3.90.420.10">
    <property type="entry name" value="Oxidoreductase, molybdopterin-binding domain"/>
    <property type="match status" value="1"/>
</dbReference>
<proteinExistence type="predicted"/>
<keyword evidence="3" id="KW-1185">Reference proteome</keyword>
<protein>
    <submittedName>
        <fullName evidence="2">Oxidoreductase</fullName>
    </submittedName>
</protein>
<comment type="caution">
    <text evidence="2">The sequence shown here is derived from an EMBL/GenBank/DDBJ whole genome shotgun (WGS) entry which is preliminary data.</text>
</comment>
<dbReference type="AlphaFoldDB" id="A0A916ZHD0"/>
<reference evidence="2" key="2">
    <citation type="submission" date="2020-09" db="EMBL/GenBank/DDBJ databases">
        <authorList>
            <person name="Sun Q."/>
            <person name="Zhou Y."/>
        </authorList>
    </citation>
    <scope>NUCLEOTIDE SEQUENCE</scope>
    <source>
        <strain evidence="2">CGMCC 1.15178</strain>
    </source>
</reference>
<evidence type="ECO:0000259" key="1">
    <source>
        <dbReference type="Pfam" id="PF00174"/>
    </source>
</evidence>